<evidence type="ECO:0000313" key="6">
    <source>
        <dbReference type="EMBL" id="PIS42412.1"/>
    </source>
</evidence>
<dbReference type="SUPFAM" id="SSF51905">
    <property type="entry name" value="FAD/NAD(P)-binding domain"/>
    <property type="match status" value="1"/>
</dbReference>
<evidence type="ECO:0000259" key="5">
    <source>
        <dbReference type="Pfam" id="PF22780"/>
    </source>
</evidence>
<feature type="domain" description="RsdA/BaiN/AoA(So)-like Rossmann fold-like" evidence="4">
    <location>
        <begin position="10"/>
        <end position="408"/>
    </location>
</feature>
<dbReference type="PRINTS" id="PR00368">
    <property type="entry name" value="FADPNR"/>
</dbReference>
<accession>A0A2H0YXF0</accession>
<evidence type="ECO:0000313" key="7">
    <source>
        <dbReference type="Proteomes" id="UP000231542"/>
    </source>
</evidence>
<reference evidence="6 7" key="1">
    <citation type="submission" date="2017-09" db="EMBL/GenBank/DDBJ databases">
        <title>Depth-based differentiation of microbial function through sediment-hosted aquifers and enrichment of novel symbionts in the deep terrestrial subsurface.</title>
        <authorList>
            <person name="Probst A.J."/>
            <person name="Ladd B."/>
            <person name="Jarett J.K."/>
            <person name="Geller-Mcgrath D.E."/>
            <person name="Sieber C.M."/>
            <person name="Emerson J.B."/>
            <person name="Anantharaman K."/>
            <person name="Thomas B.C."/>
            <person name="Malmstrom R."/>
            <person name="Stieglmeier M."/>
            <person name="Klingl A."/>
            <person name="Woyke T."/>
            <person name="Ryan C.M."/>
            <person name="Banfield J.F."/>
        </authorList>
    </citation>
    <scope>NUCLEOTIDE SEQUENCE [LARGE SCALE GENOMIC DNA]</scope>
    <source>
        <strain evidence="6">CG08_land_8_20_14_0_20_40_16</strain>
    </source>
</reference>
<dbReference type="EMBL" id="PEXU01000043">
    <property type="protein sequence ID" value="PIS42412.1"/>
    <property type="molecule type" value="Genomic_DNA"/>
</dbReference>
<organism evidence="6 7">
    <name type="scientific">Candidatus Kerfeldbacteria bacterium CG08_land_8_20_14_0_20_40_16</name>
    <dbReference type="NCBI Taxonomy" id="2014244"/>
    <lineage>
        <taxon>Bacteria</taxon>
        <taxon>Candidatus Kerfeldiibacteriota</taxon>
    </lineage>
</organism>
<evidence type="ECO:0000256" key="1">
    <source>
        <dbReference type="ARBA" id="ARBA00001974"/>
    </source>
</evidence>
<dbReference type="SUPFAM" id="SSF160996">
    <property type="entry name" value="HI0933 insert domain-like"/>
    <property type="match status" value="1"/>
</dbReference>
<sequence length="413" mass="45410">MYNHKMKKCDIIIIGGGAAGMMAGISASRKEGAVLIVEKNLKLGRKVLATGNGRCNVTNRYVDKSHYCDASPDFVEKVLSHFDQHKVMKFFENLGVLLKEEDNGRIFPRTNQAETIVNALTEELAAKKVQIILSNPVRHLIKEKNLFQVKLQNSEEFLADKIILTTGGKASEQYGATGDGYAWAENFGHHITTLYPALVPLETNDRWPKAIQGLKIEARVSVTISERVLAEKSGDVLFTHYGLSGLAVLALAGKAAPFLTKHKVNVHLDLFPEETYENLDRKIAKIFDLKGKKSVKNSLAGMTPSNFIPIFLNNLLINPDKKAAEISKKERLKIADGFKNIVLSVSRVRPFKEAQVTAGGVDTKEVNPETMESKIVPGLYLAGEILDVNADSGGYNLQWAWSSGHLAGVSALK</sequence>
<dbReference type="InterPro" id="IPR023166">
    <property type="entry name" value="BaiN-like_dom_sf"/>
</dbReference>
<gene>
    <name evidence="6" type="ORF">COT24_03500</name>
</gene>
<dbReference type="InterPro" id="IPR057661">
    <property type="entry name" value="RsdA/BaiN/AoA(So)_Rossmann"/>
</dbReference>
<dbReference type="PRINTS" id="PR00411">
    <property type="entry name" value="PNDRDTASEI"/>
</dbReference>
<dbReference type="Pfam" id="PF03486">
    <property type="entry name" value="HI0933_like"/>
    <property type="match status" value="1"/>
</dbReference>
<dbReference type="NCBIfam" id="TIGR00275">
    <property type="entry name" value="aminoacetone oxidase family FAD-binding enzyme"/>
    <property type="match status" value="1"/>
</dbReference>
<comment type="caution">
    <text evidence="6">The sequence shown here is derived from an EMBL/GenBank/DDBJ whole genome shotgun (WGS) entry which is preliminary data.</text>
</comment>
<evidence type="ECO:0000256" key="3">
    <source>
        <dbReference type="ARBA" id="ARBA00022827"/>
    </source>
</evidence>
<keyword evidence="2" id="KW-0285">Flavoprotein</keyword>
<dbReference type="InterPro" id="IPR036188">
    <property type="entry name" value="FAD/NAD-bd_sf"/>
</dbReference>
<dbReference type="InterPro" id="IPR004792">
    <property type="entry name" value="BaiN-like"/>
</dbReference>
<dbReference type="AlphaFoldDB" id="A0A2H0YXF0"/>
<name>A0A2H0YXF0_9BACT</name>
<proteinExistence type="predicted"/>
<feature type="domain" description="RsdA/BaiN/AoA(So)-like insert" evidence="5">
    <location>
        <begin position="195"/>
        <end position="356"/>
    </location>
</feature>
<dbReference type="Gene3D" id="1.10.8.260">
    <property type="entry name" value="HI0933 insert domain-like"/>
    <property type="match status" value="1"/>
</dbReference>
<keyword evidence="3" id="KW-0274">FAD</keyword>
<protein>
    <submittedName>
        <fullName evidence="6">Aminoacetone oxidase family FAD-binding enzyme</fullName>
    </submittedName>
</protein>
<dbReference type="InterPro" id="IPR055178">
    <property type="entry name" value="RsdA/BaiN/AoA(So)-like_dom"/>
</dbReference>
<dbReference type="PANTHER" id="PTHR42887:SF2">
    <property type="entry name" value="OS12G0638800 PROTEIN"/>
    <property type="match status" value="1"/>
</dbReference>
<dbReference type="Gene3D" id="3.50.50.60">
    <property type="entry name" value="FAD/NAD(P)-binding domain"/>
    <property type="match status" value="1"/>
</dbReference>
<evidence type="ECO:0000256" key="2">
    <source>
        <dbReference type="ARBA" id="ARBA00022630"/>
    </source>
</evidence>
<dbReference type="Gene3D" id="2.40.30.10">
    <property type="entry name" value="Translation factors"/>
    <property type="match status" value="1"/>
</dbReference>
<comment type="cofactor">
    <cofactor evidence="1">
        <name>FAD</name>
        <dbReference type="ChEBI" id="CHEBI:57692"/>
    </cofactor>
</comment>
<evidence type="ECO:0000259" key="4">
    <source>
        <dbReference type="Pfam" id="PF03486"/>
    </source>
</evidence>
<dbReference type="Pfam" id="PF22780">
    <property type="entry name" value="HI0933_like_1st"/>
    <property type="match status" value="1"/>
</dbReference>
<dbReference type="Proteomes" id="UP000231542">
    <property type="component" value="Unassembled WGS sequence"/>
</dbReference>
<dbReference type="PANTHER" id="PTHR42887">
    <property type="entry name" value="OS12G0638800 PROTEIN"/>
    <property type="match status" value="1"/>
</dbReference>